<accession>A0A7W2I789</accession>
<dbReference type="Pfam" id="PF20245">
    <property type="entry name" value="DUF6600"/>
    <property type="match status" value="1"/>
</dbReference>
<feature type="compositionally biased region" description="Pro residues" evidence="1">
    <location>
        <begin position="635"/>
        <end position="649"/>
    </location>
</feature>
<dbReference type="PANTHER" id="PTHR38731:SF3">
    <property type="entry name" value="BLL6125 PROTEIN"/>
    <property type="match status" value="1"/>
</dbReference>
<feature type="compositionally biased region" description="Pro residues" evidence="1">
    <location>
        <begin position="601"/>
        <end position="612"/>
    </location>
</feature>
<feature type="compositionally biased region" description="Pro residues" evidence="1">
    <location>
        <begin position="457"/>
        <end position="472"/>
    </location>
</feature>
<dbReference type="InterPro" id="IPR006860">
    <property type="entry name" value="FecR"/>
</dbReference>
<gene>
    <name evidence="3" type="ORF">H3H36_12065</name>
</gene>
<protein>
    <submittedName>
        <fullName evidence="3">FecR domain-containing protein</fullName>
    </submittedName>
</protein>
<dbReference type="InterPro" id="IPR046535">
    <property type="entry name" value="DUF6600"/>
</dbReference>
<evidence type="ECO:0000313" key="4">
    <source>
        <dbReference type="Proteomes" id="UP000566711"/>
    </source>
</evidence>
<feature type="compositionally biased region" description="Low complexity" evidence="1">
    <location>
        <begin position="613"/>
        <end position="633"/>
    </location>
</feature>
<feature type="compositionally biased region" description="Polar residues" evidence="1">
    <location>
        <begin position="549"/>
        <end position="562"/>
    </location>
</feature>
<reference evidence="3 4" key="1">
    <citation type="submission" date="2020-07" db="EMBL/GenBank/DDBJ databases">
        <title>Novel species isolated from subtropical streams in China.</title>
        <authorList>
            <person name="Lu H."/>
        </authorList>
    </citation>
    <scope>NUCLEOTIDE SEQUENCE [LARGE SCALE GENOMIC DNA]</scope>
    <source>
        <strain evidence="3 4">FT3S</strain>
    </source>
</reference>
<name>A0A7W2I789_9BURK</name>
<comment type="caution">
    <text evidence="3">The sequence shown here is derived from an EMBL/GenBank/DDBJ whole genome shotgun (WGS) entry which is preliminary data.</text>
</comment>
<dbReference type="PANTHER" id="PTHR38731">
    <property type="entry name" value="LIPL45-RELATED LIPOPROTEIN-RELATED"/>
    <property type="match status" value="1"/>
</dbReference>
<evidence type="ECO:0000313" key="3">
    <source>
        <dbReference type="EMBL" id="MBA5606093.1"/>
    </source>
</evidence>
<feature type="compositionally biased region" description="Low complexity" evidence="1">
    <location>
        <begin position="498"/>
        <end position="521"/>
    </location>
</feature>
<feature type="compositionally biased region" description="Low complexity" evidence="1">
    <location>
        <begin position="651"/>
        <end position="661"/>
    </location>
</feature>
<dbReference type="Pfam" id="PF04773">
    <property type="entry name" value="FecR"/>
    <property type="match status" value="1"/>
</dbReference>
<feature type="region of interest" description="Disordered" evidence="1">
    <location>
        <begin position="454"/>
        <end position="711"/>
    </location>
</feature>
<feature type="domain" description="FecR protein" evidence="2">
    <location>
        <begin position="28"/>
        <end position="124"/>
    </location>
</feature>
<dbReference type="AlphaFoldDB" id="A0A7W2I789"/>
<feature type="compositionally biased region" description="Low complexity" evidence="1">
    <location>
        <begin position="473"/>
        <end position="491"/>
    </location>
</feature>
<dbReference type="Proteomes" id="UP000566711">
    <property type="component" value="Unassembled WGS sequence"/>
</dbReference>
<feature type="compositionally biased region" description="Basic and acidic residues" evidence="1">
    <location>
        <begin position="662"/>
        <end position="675"/>
    </location>
</feature>
<proteinExistence type="predicted"/>
<evidence type="ECO:0000259" key="2">
    <source>
        <dbReference type="Pfam" id="PF04773"/>
    </source>
</evidence>
<keyword evidence="4" id="KW-1185">Reference proteome</keyword>
<sequence>MDGPVSLAVAGSKDWVQAGINRPLMPGDRLWVAAGARDEVQIGGAALRMDASTLVSVLNLDDRTAQFQLTQGRAYLRVRRLGPGEVLEVDTPNLALTIRRPGVYQLEVDPNGASTVVAVRGGQAEAYGEGNAYLIDPGQSYRFGGTNLQDYQYASAPPDDDFERWAAQRDQRHDRAVTRRYVSPELIGYEDLDDQGSWHTVPEYGSVWTPAHVAPDWAPYRDGHWSWIAPWGWTWVDDAPWGFTVSHYGRWTHLDAGWSWVPGPALEQPVYAPALVAFVAGAALALAADRGPGVAWFPLGPREVYRPAYQASPAYITKVNVSNTVINRSEINQVVNVTNVTNVNYANQQVPGAITAVPAQAFVRAQPVRQAALPVRWQALAAAPVTNKVALAPQALSRVMNRPARSTPSPAVMARQVIAHTPPVVPPMRDVAPPHPAARPATVALAATAPRVKLLPPFKPGRPLAPLPPPTKPAVATTPGAAQRAAGALPQAAPPPVVAGHAQVARPPEAAHSAQAAHPPQGGQLPAVAAQPPRSIPPQHAEPRPQAPPSQGQAQNLAQGPAQSPPARQARVEAPHPPEPARPAAQPPRELPHQLAQARPVAPPHPQSPAHPAPSHAVPPREVQHQPPQARAAEPPHPPPVHAEPPHAVPPREVQYQPPQARRAEPPHAPPEGHRPPPPPPPGAQQQHPASVKAADHHPPSEKARRKDEQQ</sequence>
<evidence type="ECO:0000256" key="1">
    <source>
        <dbReference type="SAM" id="MobiDB-lite"/>
    </source>
</evidence>
<dbReference type="EMBL" id="JACEZS010000009">
    <property type="protein sequence ID" value="MBA5606093.1"/>
    <property type="molecule type" value="Genomic_DNA"/>
</dbReference>
<feature type="compositionally biased region" description="Basic and acidic residues" evidence="1">
    <location>
        <begin position="694"/>
        <end position="711"/>
    </location>
</feature>
<organism evidence="3 4">
    <name type="scientific">Rugamonas fusca</name>
    <dbReference type="NCBI Taxonomy" id="2758568"/>
    <lineage>
        <taxon>Bacteria</taxon>
        <taxon>Pseudomonadati</taxon>
        <taxon>Pseudomonadota</taxon>
        <taxon>Betaproteobacteria</taxon>
        <taxon>Burkholderiales</taxon>
        <taxon>Oxalobacteraceae</taxon>
        <taxon>Telluria group</taxon>
        <taxon>Rugamonas</taxon>
    </lineage>
</organism>